<protein>
    <recommendedName>
        <fullName evidence="12">Cytochrome P450</fullName>
    </recommendedName>
</protein>
<dbReference type="GO" id="GO:0004508">
    <property type="term" value="F:steroid 17-alpha-monooxygenase activity"/>
    <property type="evidence" value="ECO:0007669"/>
    <property type="project" value="TreeGrafter"/>
</dbReference>
<dbReference type="Proteomes" id="UP001347796">
    <property type="component" value="Unassembled WGS sequence"/>
</dbReference>
<accession>A0AAN8K7X2</accession>
<dbReference type="GO" id="GO:0042446">
    <property type="term" value="P:hormone biosynthetic process"/>
    <property type="evidence" value="ECO:0007669"/>
    <property type="project" value="TreeGrafter"/>
</dbReference>
<sequence>MLETYMKMVPLSLTTQALLLGVTVGLVTYYTFGKKKYKLPPGPWCLPLIGHLFAMNSSTPFYRQLLEWRKKYGPSMTIYMGPIRCVVLNDVETVNEALVKKGADYAGRFKTYSVEVFTSGYKDIAMADVSPAWKHLRKIALQGLRQYLYRSKLEEIVYFRQYLYGSKLEEKVFDSTCKVMRSLKEEEGKPIDIQKYIGLLVCNLLHGVCFNKSFDINDKQFLRLLHVFEYTNKEVGNGFWEDIIPPLRRYPTAKFKRIIETYNIFMNFIRDEYAAHKDNFSDDDMKDFTDYLIHARRQAILEDPEIENVITDEHLVQTCSDIYSAGIDTTRQTIYWTILLLIAHPEIQKKVQAEVDHVIDAGQAPTLNDRERLPYTEAVLHESMRFCPIAPFGFPHATRCDTTIGEYEIPKGTMVMINHWALHNDPETWKDPEIFRPERLLDDDGNLAPKTMSWLPFSAGRRNCLGETIARPEMHLILAILLRNFTFRCPEGKTIDLTPDGSLTFLPRKSDVIVEARK</sequence>
<dbReference type="GO" id="GO:0042448">
    <property type="term" value="P:progesterone metabolic process"/>
    <property type="evidence" value="ECO:0007669"/>
    <property type="project" value="TreeGrafter"/>
</dbReference>
<reference evidence="10 11" key="1">
    <citation type="submission" date="2024-01" db="EMBL/GenBank/DDBJ databases">
        <title>The genome of the rayed Mediterranean limpet Patella caerulea (Linnaeus, 1758).</title>
        <authorList>
            <person name="Anh-Thu Weber A."/>
            <person name="Halstead-Nussloch G."/>
        </authorList>
    </citation>
    <scope>NUCLEOTIDE SEQUENCE [LARGE SCALE GENOMIC DNA]</scope>
    <source>
        <strain evidence="10">AATW-2023a</strain>
        <tissue evidence="10">Whole specimen</tissue>
    </source>
</reference>
<dbReference type="InterPro" id="IPR001128">
    <property type="entry name" value="Cyt_P450"/>
</dbReference>
<comment type="caution">
    <text evidence="10">The sequence shown here is derived from an EMBL/GenBank/DDBJ whole genome shotgun (WGS) entry which is preliminary data.</text>
</comment>
<feature type="binding site" description="axial binding residue" evidence="8">
    <location>
        <position position="464"/>
    </location>
    <ligand>
        <name>heme</name>
        <dbReference type="ChEBI" id="CHEBI:30413"/>
    </ligand>
    <ligandPart>
        <name>Fe</name>
        <dbReference type="ChEBI" id="CHEBI:18248"/>
    </ligandPart>
</feature>
<proteinExistence type="inferred from homology"/>
<evidence type="ECO:0000256" key="8">
    <source>
        <dbReference type="PIRSR" id="PIRSR602401-1"/>
    </source>
</evidence>
<evidence type="ECO:0000256" key="9">
    <source>
        <dbReference type="RuleBase" id="RU000461"/>
    </source>
</evidence>
<dbReference type="SUPFAM" id="SSF48264">
    <property type="entry name" value="Cytochrome P450"/>
    <property type="match status" value="1"/>
</dbReference>
<evidence type="ECO:0008006" key="12">
    <source>
        <dbReference type="Google" id="ProtNLM"/>
    </source>
</evidence>
<dbReference type="GO" id="GO:0020037">
    <property type="term" value="F:heme binding"/>
    <property type="evidence" value="ECO:0007669"/>
    <property type="project" value="InterPro"/>
</dbReference>
<evidence type="ECO:0000256" key="2">
    <source>
        <dbReference type="ARBA" id="ARBA00010617"/>
    </source>
</evidence>
<keyword evidence="11" id="KW-1185">Reference proteome</keyword>
<dbReference type="PANTHER" id="PTHR24289:SF20">
    <property type="entry name" value="STEROID 17-ALPHA-HYDROXYLASE_17,20 LYASE"/>
    <property type="match status" value="1"/>
</dbReference>
<dbReference type="GO" id="GO:0005506">
    <property type="term" value="F:iron ion binding"/>
    <property type="evidence" value="ECO:0007669"/>
    <property type="project" value="InterPro"/>
</dbReference>
<evidence type="ECO:0000256" key="5">
    <source>
        <dbReference type="ARBA" id="ARBA00023002"/>
    </source>
</evidence>
<comment type="similarity">
    <text evidence="2 9">Belongs to the cytochrome P450 family.</text>
</comment>
<comment type="cofactor">
    <cofactor evidence="1 8">
        <name>heme</name>
        <dbReference type="ChEBI" id="CHEBI:30413"/>
    </cofactor>
</comment>
<dbReference type="Gene3D" id="1.10.630.10">
    <property type="entry name" value="Cytochrome P450"/>
    <property type="match status" value="1"/>
</dbReference>
<gene>
    <name evidence="10" type="ORF">SNE40_008318</name>
</gene>
<evidence type="ECO:0000256" key="6">
    <source>
        <dbReference type="ARBA" id="ARBA00023004"/>
    </source>
</evidence>
<evidence type="ECO:0000256" key="7">
    <source>
        <dbReference type="ARBA" id="ARBA00023033"/>
    </source>
</evidence>
<dbReference type="InterPro" id="IPR036396">
    <property type="entry name" value="Cyt_P450_sf"/>
</dbReference>
<keyword evidence="3 8" id="KW-0349">Heme</keyword>
<dbReference type="PANTHER" id="PTHR24289">
    <property type="entry name" value="STEROID 17-ALPHA-HYDROXYLASE/17,20 LYASE"/>
    <property type="match status" value="1"/>
</dbReference>
<keyword evidence="7 9" id="KW-0503">Monooxygenase</keyword>
<keyword evidence="5 9" id="KW-0560">Oxidoreductase</keyword>
<dbReference type="PRINTS" id="PR00385">
    <property type="entry name" value="P450"/>
</dbReference>
<dbReference type="PROSITE" id="PS00086">
    <property type="entry name" value="CYTOCHROME_P450"/>
    <property type="match status" value="1"/>
</dbReference>
<keyword evidence="4 8" id="KW-0479">Metal-binding</keyword>
<evidence type="ECO:0000256" key="3">
    <source>
        <dbReference type="ARBA" id="ARBA00022617"/>
    </source>
</evidence>
<dbReference type="PRINTS" id="PR00463">
    <property type="entry name" value="EP450I"/>
</dbReference>
<dbReference type="FunFam" id="1.10.630.10:FF:000036">
    <property type="entry name" value="CYtochrome P450 family"/>
    <property type="match status" value="1"/>
</dbReference>
<evidence type="ECO:0000313" key="11">
    <source>
        <dbReference type="Proteomes" id="UP001347796"/>
    </source>
</evidence>
<evidence type="ECO:0000256" key="4">
    <source>
        <dbReference type="ARBA" id="ARBA00022723"/>
    </source>
</evidence>
<dbReference type="InterPro" id="IPR002401">
    <property type="entry name" value="Cyt_P450_E_grp-I"/>
</dbReference>
<dbReference type="InterPro" id="IPR017972">
    <property type="entry name" value="Cyt_P450_CS"/>
</dbReference>
<evidence type="ECO:0000313" key="10">
    <source>
        <dbReference type="EMBL" id="KAK6186244.1"/>
    </source>
</evidence>
<dbReference type="AlphaFoldDB" id="A0AAN8K7X2"/>
<dbReference type="Pfam" id="PF00067">
    <property type="entry name" value="p450"/>
    <property type="match status" value="1"/>
</dbReference>
<organism evidence="10 11">
    <name type="scientific">Patella caerulea</name>
    <name type="common">Rayed Mediterranean limpet</name>
    <dbReference type="NCBI Taxonomy" id="87958"/>
    <lineage>
        <taxon>Eukaryota</taxon>
        <taxon>Metazoa</taxon>
        <taxon>Spiralia</taxon>
        <taxon>Lophotrochozoa</taxon>
        <taxon>Mollusca</taxon>
        <taxon>Gastropoda</taxon>
        <taxon>Patellogastropoda</taxon>
        <taxon>Patelloidea</taxon>
        <taxon>Patellidae</taxon>
        <taxon>Patella</taxon>
    </lineage>
</organism>
<name>A0AAN8K7X2_PATCE</name>
<dbReference type="EMBL" id="JAZGQO010000006">
    <property type="protein sequence ID" value="KAK6186244.1"/>
    <property type="molecule type" value="Genomic_DNA"/>
</dbReference>
<keyword evidence="6 8" id="KW-0408">Iron</keyword>
<evidence type="ECO:0000256" key="1">
    <source>
        <dbReference type="ARBA" id="ARBA00001971"/>
    </source>
</evidence>